<name>A0ABM8YQV4_9BACI</name>
<proteinExistence type="predicted"/>
<comment type="caution">
    <text evidence="1">The sequence shown here is derived from an EMBL/GenBank/DDBJ whole genome shotgun (WGS) entry which is preliminary data.</text>
</comment>
<evidence type="ECO:0000313" key="1">
    <source>
        <dbReference type="EMBL" id="CAG9622381.1"/>
    </source>
</evidence>
<sequence length="89" mass="10330">MTKKIAIPFKDIKSIHPYKDLEDRSNLDKRDRFDGVVADFEKEKPSIEIVFQRPLAVEYIFGVKKKVSIAHIRPDDTIAFLQTVAKKIE</sequence>
<evidence type="ECO:0000313" key="2">
    <source>
        <dbReference type="Proteomes" id="UP000789833"/>
    </source>
</evidence>
<protein>
    <submittedName>
        <fullName evidence="1">Uncharacterized protein</fullName>
    </submittedName>
</protein>
<organism evidence="1 2">
    <name type="scientific">Sutcliffiella rhizosphaerae</name>
    <dbReference type="NCBI Taxonomy" id="2880967"/>
    <lineage>
        <taxon>Bacteria</taxon>
        <taxon>Bacillati</taxon>
        <taxon>Bacillota</taxon>
        <taxon>Bacilli</taxon>
        <taxon>Bacillales</taxon>
        <taxon>Bacillaceae</taxon>
        <taxon>Sutcliffiella</taxon>
    </lineage>
</organism>
<keyword evidence="2" id="KW-1185">Reference proteome</keyword>
<dbReference type="Proteomes" id="UP000789833">
    <property type="component" value="Unassembled WGS sequence"/>
</dbReference>
<gene>
    <name evidence="1" type="ORF">BACCIP111883_03172</name>
</gene>
<dbReference type="RefSeq" id="WP_230502780.1">
    <property type="nucleotide sequence ID" value="NZ_CAKJTJ010000020.1"/>
</dbReference>
<reference evidence="1 2" key="1">
    <citation type="submission" date="2021-10" db="EMBL/GenBank/DDBJ databases">
        <authorList>
            <person name="Criscuolo A."/>
        </authorList>
    </citation>
    <scope>NUCLEOTIDE SEQUENCE [LARGE SCALE GENOMIC DNA]</scope>
    <source>
        <strain evidence="2">CIP 111883</strain>
    </source>
</reference>
<dbReference type="EMBL" id="CAKJTJ010000020">
    <property type="protein sequence ID" value="CAG9622381.1"/>
    <property type="molecule type" value="Genomic_DNA"/>
</dbReference>
<accession>A0ABM8YQV4</accession>